<dbReference type="Pfam" id="PF02649">
    <property type="entry name" value="GCHY-1"/>
    <property type="match status" value="1"/>
</dbReference>
<dbReference type="GO" id="GO:0046654">
    <property type="term" value="P:tetrahydrofolate biosynthetic process"/>
    <property type="evidence" value="ECO:0007669"/>
    <property type="project" value="UniProtKB-UniRule"/>
</dbReference>
<organism evidence="4 5">
    <name type="scientific">Fretibacterium fastidiosum</name>
    <dbReference type="NCBI Taxonomy" id="651822"/>
    <lineage>
        <taxon>Bacteria</taxon>
        <taxon>Thermotogati</taxon>
        <taxon>Synergistota</taxon>
        <taxon>Synergistia</taxon>
        <taxon>Synergistales</taxon>
        <taxon>Aminobacteriaceae</taxon>
        <taxon>Fretibacterium</taxon>
    </lineage>
</organism>
<feature type="region of interest" description="Disordered" evidence="3">
    <location>
        <begin position="249"/>
        <end position="269"/>
    </location>
</feature>
<dbReference type="PANTHER" id="PTHR36445:SF1">
    <property type="entry name" value="GTP CYCLOHYDROLASE MPTA"/>
    <property type="match status" value="1"/>
</dbReference>
<comment type="function">
    <text evidence="2">Converts GTP to 7,8-dihydroneopterin triphosphate.</text>
</comment>
<reference evidence="4 5" key="2">
    <citation type="submission" date="2010-03" db="EMBL/GenBank/DDBJ databases">
        <authorList>
            <person name="Pajon A."/>
        </authorList>
    </citation>
    <scope>NUCLEOTIDE SEQUENCE [LARGE SCALE GENOMIC DNA]</scope>
    <source>
        <strain evidence="4 5">SGP1</strain>
    </source>
</reference>
<dbReference type="Proteomes" id="UP000008957">
    <property type="component" value="Chromosome"/>
</dbReference>
<dbReference type="InterPro" id="IPR022838">
    <property type="entry name" value="GTP_cyclohydrolase_FolE2"/>
</dbReference>
<name>A0AB94IYY0_9BACT</name>
<dbReference type="EC" id="3.5.4.16" evidence="2"/>
<dbReference type="RefSeq" id="WP_015557046.1">
    <property type="nucleotide sequence ID" value="NC_021038.1"/>
</dbReference>
<protein>
    <recommendedName>
        <fullName evidence="2">GTP cyclohydrolase FolE2</fullName>
        <ecNumber evidence="2">3.5.4.16</ecNumber>
    </recommendedName>
</protein>
<evidence type="ECO:0000256" key="2">
    <source>
        <dbReference type="HAMAP-Rule" id="MF_01527"/>
    </source>
</evidence>
<accession>A0AB94IYY0</accession>
<dbReference type="KEGG" id="sbr:SY1_21810"/>
<evidence type="ECO:0000313" key="4">
    <source>
        <dbReference type="EMBL" id="CBL28899.1"/>
    </source>
</evidence>
<reference evidence="5" key="1">
    <citation type="submission" date="2010-03" db="EMBL/GenBank/DDBJ databases">
        <title>The genome sequence of Synergistetes sp. SGP1.</title>
        <authorList>
            <consortium name="metaHIT consortium -- http://www.metahit.eu/"/>
            <person name="Pajon A."/>
            <person name="Turner K."/>
            <person name="Parkhill J."/>
            <person name="Wade W."/>
            <person name="Vartoukian S."/>
        </authorList>
    </citation>
    <scope>NUCLEOTIDE SEQUENCE [LARGE SCALE GENOMIC DNA]</scope>
    <source>
        <strain evidence="5">SGP1</strain>
    </source>
</reference>
<dbReference type="HAMAP" id="MF_01527_B">
    <property type="entry name" value="GTP_cyclohydrol_B"/>
    <property type="match status" value="1"/>
</dbReference>
<dbReference type="PANTHER" id="PTHR36445">
    <property type="entry name" value="GTP CYCLOHYDROLASE MPTA"/>
    <property type="match status" value="1"/>
</dbReference>
<sequence length="269" mass="30533">MKDVQMEADLREIQIDRVGVSNVSYPIVVMSRQDKTQDTVASVSMSVLLPHQYRGTHMSRFIEALEDCCGRISPVTLEAVTKRLCDRLDAPEASIRFEFPYFIRRRAPVSGIESFMRYEANLEGIFSVGKFDMVTGVGVHVQTLCPCSRAISKYGAHNQRAFVAIKVRCTHFMWFEELIAMAEEAASSPLYTLLKREDEKHVTERAYENPRFVEDVVRDLAVALNREPRVSWYSVSITSAESIHNHDAFAEVTRDKGKPAPPDGERGQR</sequence>
<dbReference type="Gene3D" id="3.10.270.10">
    <property type="entry name" value="Urate Oxidase"/>
    <property type="match status" value="1"/>
</dbReference>
<dbReference type="InterPro" id="IPR003801">
    <property type="entry name" value="GTP_cyclohydrolase_FolE2/MptA"/>
</dbReference>
<comment type="pathway">
    <text evidence="2">Cofactor biosynthesis; 7,8-dihydroneopterin triphosphate biosynthesis; 7,8-dihydroneopterin triphosphate from GTP: step 1/1.</text>
</comment>
<feature type="site" description="May be catalytically important" evidence="2">
    <location>
        <position position="145"/>
    </location>
</feature>
<gene>
    <name evidence="2" type="primary">folE2</name>
    <name evidence="4" type="ORF">SY1_21810</name>
</gene>
<dbReference type="NCBIfam" id="NF010200">
    <property type="entry name" value="PRK13674.1-1"/>
    <property type="match status" value="1"/>
</dbReference>
<evidence type="ECO:0000313" key="5">
    <source>
        <dbReference type="Proteomes" id="UP000008957"/>
    </source>
</evidence>
<dbReference type="AlphaFoldDB" id="A0AB94IYY0"/>
<keyword evidence="5" id="KW-1185">Reference proteome</keyword>
<comment type="catalytic activity">
    <reaction evidence="2">
        <text>GTP + H2O = 7,8-dihydroneopterin 3'-triphosphate + formate + H(+)</text>
        <dbReference type="Rhea" id="RHEA:17473"/>
        <dbReference type="ChEBI" id="CHEBI:15377"/>
        <dbReference type="ChEBI" id="CHEBI:15378"/>
        <dbReference type="ChEBI" id="CHEBI:15740"/>
        <dbReference type="ChEBI" id="CHEBI:37565"/>
        <dbReference type="ChEBI" id="CHEBI:58462"/>
        <dbReference type="EC" id="3.5.4.16"/>
    </reaction>
</comment>
<keyword evidence="1 2" id="KW-0378">Hydrolase</keyword>
<evidence type="ECO:0000256" key="1">
    <source>
        <dbReference type="ARBA" id="ARBA00022801"/>
    </source>
</evidence>
<dbReference type="EMBL" id="FP929056">
    <property type="protein sequence ID" value="CBL28899.1"/>
    <property type="molecule type" value="Genomic_DNA"/>
</dbReference>
<dbReference type="GO" id="GO:0003934">
    <property type="term" value="F:GTP cyclohydrolase I activity"/>
    <property type="evidence" value="ECO:0007669"/>
    <property type="project" value="UniProtKB-UniRule"/>
</dbReference>
<comment type="similarity">
    <text evidence="2">Belongs to the GTP cyclohydrolase IV family.</text>
</comment>
<proteinExistence type="inferred from homology"/>
<evidence type="ECO:0000256" key="3">
    <source>
        <dbReference type="SAM" id="MobiDB-lite"/>
    </source>
</evidence>